<dbReference type="OrthoDB" id="1245404at2759"/>
<dbReference type="AlphaFoldDB" id="A0A9E7JEF5"/>
<evidence type="ECO:0000313" key="7">
    <source>
        <dbReference type="Proteomes" id="UP001055439"/>
    </source>
</evidence>
<dbReference type="Proteomes" id="UP001055439">
    <property type="component" value="Chromosome 10"/>
</dbReference>
<dbReference type="InterPro" id="IPR008978">
    <property type="entry name" value="HSP20-like_chaperone"/>
</dbReference>
<organism evidence="6 7">
    <name type="scientific">Musa troglodytarum</name>
    <name type="common">fe'i banana</name>
    <dbReference type="NCBI Taxonomy" id="320322"/>
    <lineage>
        <taxon>Eukaryota</taxon>
        <taxon>Viridiplantae</taxon>
        <taxon>Streptophyta</taxon>
        <taxon>Embryophyta</taxon>
        <taxon>Tracheophyta</taxon>
        <taxon>Spermatophyta</taxon>
        <taxon>Magnoliopsida</taxon>
        <taxon>Liliopsida</taxon>
        <taxon>Zingiberales</taxon>
        <taxon>Musaceae</taxon>
        <taxon>Musa</taxon>
    </lineage>
</organism>
<dbReference type="SUPFAM" id="SSF49764">
    <property type="entry name" value="HSP20-like chaperones"/>
    <property type="match status" value="1"/>
</dbReference>
<evidence type="ECO:0000259" key="5">
    <source>
        <dbReference type="PROSITE" id="PS01031"/>
    </source>
</evidence>
<feature type="region of interest" description="Disordered" evidence="4">
    <location>
        <begin position="1"/>
        <end position="24"/>
    </location>
</feature>
<dbReference type="Gene3D" id="2.60.40.790">
    <property type="match status" value="1"/>
</dbReference>
<accession>A0A9E7JEF5</accession>
<gene>
    <name evidence="6" type="ORF">MUK42_23669</name>
</gene>
<dbReference type="PROSITE" id="PS01031">
    <property type="entry name" value="SHSP"/>
    <property type="match status" value="1"/>
</dbReference>
<sequence length="64" mass="7289">MEEEGEGRVLRISNERSRDEEEKRNDRFQLLENAKVDQAKASMENGILTVTVAKEEVKPVEISG</sequence>
<evidence type="ECO:0000256" key="2">
    <source>
        <dbReference type="PROSITE-ProRule" id="PRU00285"/>
    </source>
</evidence>
<comment type="similarity">
    <text evidence="2 3">Belongs to the small heat shock protein (HSP20) family.</text>
</comment>
<keyword evidence="7" id="KW-1185">Reference proteome</keyword>
<reference evidence="6" key="1">
    <citation type="submission" date="2022-05" db="EMBL/GenBank/DDBJ databases">
        <title>The Musa troglodytarum L. genome provides insights into the mechanism of non-climacteric behaviour and enrichment of carotenoids.</title>
        <authorList>
            <person name="Wang J."/>
        </authorList>
    </citation>
    <scope>NUCLEOTIDE SEQUENCE</scope>
    <source>
        <tissue evidence="6">Leaf</tissue>
    </source>
</reference>
<dbReference type="InterPro" id="IPR031107">
    <property type="entry name" value="Small_HSP"/>
</dbReference>
<evidence type="ECO:0000313" key="6">
    <source>
        <dbReference type="EMBL" id="URD77956.1"/>
    </source>
</evidence>
<evidence type="ECO:0000256" key="3">
    <source>
        <dbReference type="RuleBase" id="RU003616"/>
    </source>
</evidence>
<dbReference type="InterPro" id="IPR002068">
    <property type="entry name" value="A-crystallin/Hsp20_dom"/>
</dbReference>
<dbReference type="Pfam" id="PF00011">
    <property type="entry name" value="HSP20"/>
    <property type="match status" value="1"/>
</dbReference>
<proteinExistence type="inferred from homology"/>
<keyword evidence="1" id="KW-0346">Stress response</keyword>
<evidence type="ECO:0000256" key="1">
    <source>
        <dbReference type="ARBA" id="ARBA00023016"/>
    </source>
</evidence>
<name>A0A9E7JEF5_9LILI</name>
<dbReference type="EMBL" id="CP097503">
    <property type="protein sequence ID" value="URD77956.1"/>
    <property type="molecule type" value="Genomic_DNA"/>
</dbReference>
<dbReference type="PANTHER" id="PTHR11527">
    <property type="entry name" value="HEAT-SHOCK PROTEIN 20 FAMILY MEMBER"/>
    <property type="match status" value="1"/>
</dbReference>
<feature type="domain" description="SHSP" evidence="5">
    <location>
        <begin position="1"/>
        <end position="64"/>
    </location>
</feature>
<protein>
    <recommendedName>
        <fullName evidence="5">SHSP domain-containing protein</fullName>
    </recommendedName>
</protein>
<evidence type="ECO:0000256" key="4">
    <source>
        <dbReference type="SAM" id="MobiDB-lite"/>
    </source>
</evidence>